<organism evidence="6 7">
    <name type="scientific">Amphimedon queenslandica</name>
    <name type="common">Sponge</name>
    <dbReference type="NCBI Taxonomy" id="400682"/>
    <lineage>
        <taxon>Eukaryota</taxon>
        <taxon>Metazoa</taxon>
        <taxon>Porifera</taxon>
        <taxon>Demospongiae</taxon>
        <taxon>Heteroscleromorpha</taxon>
        <taxon>Haplosclerida</taxon>
        <taxon>Niphatidae</taxon>
        <taxon>Amphimedon</taxon>
    </lineage>
</organism>
<dbReference type="PANTHER" id="PTHR13608">
    <property type="entry name" value="ARMADILLO-LIKE HELICAL DOMAIN-CONTAINING PROTEIN 3"/>
    <property type="match status" value="1"/>
</dbReference>
<evidence type="ECO:0000313" key="6">
    <source>
        <dbReference type="EnsemblMetazoa" id="XP_019863915.1"/>
    </source>
</evidence>
<dbReference type="KEGG" id="aqu:109593127"/>
<keyword evidence="4" id="KW-0472">Membrane</keyword>
<keyword evidence="3" id="KW-1133">Transmembrane helix</keyword>
<feature type="domain" description="Armadillo-like helical" evidence="5">
    <location>
        <begin position="28"/>
        <end position="83"/>
    </location>
</feature>
<comment type="subcellular location">
    <subcellularLocation>
        <location evidence="1">Membrane</location>
    </subcellularLocation>
</comment>
<dbReference type="EnsemblMetazoa" id="XM_020008356.1">
    <property type="protein sequence ID" value="XP_019863915.1"/>
    <property type="gene ID" value="LOC109593127"/>
</dbReference>
<dbReference type="InterPro" id="IPR013636">
    <property type="entry name" value="ARMH3_C"/>
</dbReference>
<dbReference type="RefSeq" id="XP_019863915.1">
    <property type="nucleotide sequence ID" value="XM_020008356.1"/>
</dbReference>
<evidence type="ECO:0000256" key="1">
    <source>
        <dbReference type="ARBA" id="ARBA00004370"/>
    </source>
</evidence>
<dbReference type="GO" id="GO:0005829">
    <property type="term" value="C:cytosol"/>
    <property type="evidence" value="ECO:0007669"/>
    <property type="project" value="TreeGrafter"/>
</dbReference>
<evidence type="ECO:0000259" key="5">
    <source>
        <dbReference type="Pfam" id="PF08427"/>
    </source>
</evidence>
<evidence type="ECO:0000313" key="7">
    <source>
        <dbReference type="Proteomes" id="UP000007879"/>
    </source>
</evidence>
<accession>A0AAN0K3P2</accession>
<dbReference type="InterPro" id="IPR039868">
    <property type="entry name" value="ARMD3-like"/>
</dbReference>
<dbReference type="GeneID" id="109593127"/>
<reference evidence="7" key="1">
    <citation type="journal article" date="2010" name="Nature">
        <title>The Amphimedon queenslandica genome and the evolution of animal complexity.</title>
        <authorList>
            <person name="Srivastava M."/>
            <person name="Simakov O."/>
            <person name="Chapman J."/>
            <person name="Fahey B."/>
            <person name="Gauthier M.E."/>
            <person name="Mitros T."/>
            <person name="Richards G.S."/>
            <person name="Conaco C."/>
            <person name="Dacre M."/>
            <person name="Hellsten U."/>
            <person name="Larroux C."/>
            <person name="Putnam N.H."/>
            <person name="Stanke M."/>
            <person name="Adamska M."/>
            <person name="Darling A."/>
            <person name="Degnan S.M."/>
            <person name="Oakley T.H."/>
            <person name="Plachetzki D.C."/>
            <person name="Zhai Y."/>
            <person name="Adamski M."/>
            <person name="Calcino A."/>
            <person name="Cummins S.F."/>
            <person name="Goodstein D.M."/>
            <person name="Harris C."/>
            <person name="Jackson D.J."/>
            <person name="Leys S.P."/>
            <person name="Shu S."/>
            <person name="Woodcroft B.J."/>
            <person name="Vervoort M."/>
            <person name="Kosik K.S."/>
            <person name="Manning G."/>
            <person name="Degnan B.M."/>
            <person name="Rokhsar D.S."/>
        </authorList>
    </citation>
    <scope>NUCLEOTIDE SEQUENCE [LARGE SCALE GENOMIC DNA]</scope>
</reference>
<evidence type="ECO:0000256" key="2">
    <source>
        <dbReference type="ARBA" id="ARBA00022692"/>
    </source>
</evidence>
<dbReference type="Proteomes" id="UP000007879">
    <property type="component" value="Unassembled WGS sequence"/>
</dbReference>
<reference evidence="6" key="2">
    <citation type="submission" date="2024-06" db="UniProtKB">
        <authorList>
            <consortium name="EnsemblMetazoa"/>
        </authorList>
    </citation>
    <scope>IDENTIFICATION</scope>
</reference>
<evidence type="ECO:0000256" key="4">
    <source>
        <dbReference type="ARBA" id="ARBA00023136"/>
    </source>
</evidence>
<dbReference type="GO" id="GO:0016020">
    <property type="term" value="C:membrane"/>
    <property type="evidence" value="ECO:0007669"/>
    <property type="project" value="UniProtKB-SubCell"/>
</dbReference>
<name>A0AAN0K3P2_AMPQE</name>
<protein>
    <recommendedName>
        <fullName evidence="5">Armadillo-like helical domain-containing protein</fullName>
    </recommendedName>
</protein>
<keyword evidence="2" id="KW-0812">Transmembrane</keyword>
<sequence length="83" mass="9948">MTFHIEIHRANLLHRKVKRENSLQSLSMAGSLLELIVEFIVSHLSQNFHSDLYCKCLGIVHRLLCYQKRHKVRLSYSWKELWN</sequence>
<dbReference type="AlphaFoldDB" id="A0AAN0K3P2"/>
<dbReference type="Pfam" id="PF08427">
    <property type="entry name" value="ARMH3_C"/>
    <property type="match status" value="1"/>
</dbReference>
<proteinExistence type="predicted"/>
<keyword evidence="7" id="KW-1185">Reference proteome</keyword>
<dbReference type="PANTHER" id="PTHR13608:SF3">
    <property type="entry name" value="ARMADILLO-LIKE HELICAL DOMAIN-CONTAINING PROTEIN 3"/>
    <property type="match status" value="1"/>
</dbReference>
<evidence type="ECO:0000256" key="3">
    <source>
        <dbReference type="ARBA" id="ARBA00022989"/>
    </source>
</evidence>